<comment type="catalytic activity">
    <reaction evidence="3 4">
        <text>[thioredoxin]-disulfide + L-methionine + H2O = L-methionine (S)-S-oxide + [thioredoxin]-dithiol</text>
        <dbReference type="Rhea" id="RHEA:19993"/>
        <dbReference type="Rhea" id="RHEA-COMP:10698"/>
        <dbReference type="Rhea" id="RHEA-COMP:10700"/>
        <dbReference type="ChEBI" id="CHEBI:15377"/>
        <dbReference type="ChEBI" id="CHEBI:29950"/>
        <dbReference type="ChEBI" id="CHEBI:50058"/>
        <dbReference type="ChEBI" id="CHEBI:57844"/>
        <dbReference type="ChEBI" id="CHEBI:58772"/>
        <dbReference type="EC" id="1.8.4.11"/>
    </reaction>
</comment>
<dbReference type="EC" id="1.8.4.11" evidence="4"/>
<dbReference type="OrthoDB" id="4174719at2"/>
<dbReference type="HAMAP" id="MF_01401">
    <property type="entry name" value="MsrA"/>
    <property type="match status" value="1"/>
</dbReference>
<evidence type="ECO:0000256" key="5">
    <source>
        <dbReference type="SAM" id="SignalP"/>
    </source>
</evidence>
<accession>A0A161X8N7</accession>
<feature type="domain" description="Peptide methionine sulphoxide reductase MsrA" evidence="6">
    <location>
        <begin position="30"/>
        <end position="181"/>
    </location>
</feature>
<name>A0A161X8N7_9HYPH</name>
<dbReference type="PANTHER" id="PTHR43774">
    <property type="entry name" value="PEPTIDE METHIONINE SULFOXIDE REDUCTASE"/>
    <property type="match status" value="1"/>
</dbReference>
<keyword evidence="5" id="KW-0732">Signal</keyword>
<evidence type="ECO:0000259" key="6">
    <source>
        <dbReference type="Pfam" id="PF01625"/>
    </source>
</evidence>
<organism evidence="7 8">
    <name type="scientific">Pseudovibrio axinellae</name>
    <dbReference type="NCBI Taxonomy" id="989403"/>
    <lineage>
        <taxon>Bacteria</taxon>
        <taxon>Pseudomonadati</taxon>
        <taxon>Pseudomonadota</taxon>
        <taxon>Alphaproteobacteria</taxon>
        <taxon>Hyphomicrobiales</taxon>
        <taxon>Stappiaceae</taxon>
        <taxon>Pseudovibrio</taxon>
    </lineage>
</organism>
<evidence type="ECO:0000256" key="3">
    <source>
        <dbReference type="ARBA" id="ARBA00048782"/>
    </source>
</evidence>
<feature type="chain" id="PRO_5007829819" description="Peptide methionine sulfoxide reductase MsrA" evidence="5">
    <location>
        <begin position="26"/>
        <end position="209"/>
    </location>
</feature>
<dbReference type="PATRIC" id="fig|989403.3.peg.4850"/>
<dbReference type="SUPFAM" id="SSF55068">
    <property type="entry name" value="Peptide methionine sulfoxide reductase"/>
    <property type="match status" value="1"/>
</dbReference>
<comment type="similarity">
    <text evidence="4">Belongs to the MsrA Met sulfoxide reductase family.</text>
</comment>
<dbReference type="EMBL" id="LMCB01000152">
    <property type="protein sequence ID" value="KZL05501.1"/>
    <property type="molecule type" value="Genomic_DNA"/>
</dbReference>
<dbReference type="RefSeq" id="WP_068010712.1">
    <property type="nucleotide sequence ID" value="NZ_FOFM01000001.1"/>
</dbReference>
<comment type="catalytic activity">
    <reaction evidence="2 4">
        <text>L-methionyl-[protein] + [thioredoxin]-disulfide + H2O = L-methionyl-(S)-S-oxide-[protein] + [thioredoxin]-dithiol</text>
        <dbReference type="Rhea" id="RHEA:14217"/>
        <dbReference type="Rhea" id="RHEA-COMP:10698"/>
        <dbReference type="Rhea" id="RHEA-COMP:10700"/>
        <dbReference type="Rhea" id="RHEA-COMP:12313"/>
        <dbReference type="Rhea" id="RHEA-COMP:12315"/>
        <dbReference type="ChEBI" id="CHEBI:15377"/>
        <dbReference type="ChEBI" id="CHEBI:16044"/>
        <dbReference type="ChEBI" id="CHEBI:29950"/>
        <dbReference type="ChEBI" id="CHEBI:44120"/>
        <dbReference type="ChEBI" id="CHEBI:50058"/>
        <dbReference type="EC" id="1.8.4.11"/>
    </reaction>
</comment>
<evidence type="ECO:0000256" key="2">
    <source>
        <dbReference type="ARBA" id="ARBA00047806"/>
    </source>
</evidence>
<evidence type="ECO:0000313" key="7">
    <source>
        <dbReference type="EMBL" id="KZL05501.1"/>
    </source>
</evidence>
<dbReference type="InterPro" id="IPR036509">
    <property type="entry name" value="Met_Sox_Rdtase_MsrA_sf"/>
</dbReference>
<sequence length="209" mass="23052">MIARNAVKALAALPLLFAVSLPAQAAKSETAIFAGGCFWCIESDFDKIDGVLKTTSGYTGGRTENPTYKQVSAGDTGHLEALEIKYDPAVVSYEELLTAFWHSVDPTDAGGQFCDRGESYQTTIFATTPEQLAKAKASKKALERSQEIGAPIVTPIRAAATFYDAEGYHQNYYEKNPVRYKFYRYRCGRDQRVKQVWGENAYKGIPGAH</sequence>
<dbReference type="InterPro" id="IPR002569">
    <property type="entry name" value="Met_Sox_Rdtase_MsrA_dom"/>
</dbReference>
<evidence type="ECO:0000256" key="1">
    <source>
        <dbReference type="ARBA" id="ARBA00023002"/>
    </source>
</evidence>
<dbReference type="AlphaFoldDB" id="A0A161X8N7"/>
<gene>
    <name evidence="7" type="primary">msrA_2</name>
    <name evidence="4" type="synonym">msrA</name>
    <name evidence="7" type="ORF">PsAD2_04427</name>
</gene>
<keyword evidence="8" id="KW-1185">Reference proteome</keyword>
<feature type="active site" evidence="4">
    <location>
        <position position="37"/>
    </location>
</feature>
<dbReference type="Pfam" id="PF01625">
    <property type="entry name" value="PMSR"/>
    <property type="match status" value="1"/>
</dbReference>
<reference evidence="7 8" key="1">
    <citation type="journal article" date="2016" name="Front. Microbiol.">
        <title>Comparative Genomic Analysis Reveals a Diverse Repertoire of Genes Involved in Prokaryote-Eukaryote Interactions within the Pseudovibrio Genus.</title>
        <authorList>
            <person name="Romano S."/>
            <person name="Fernandez-Guerra A."/>
            <person name="Reen F.J."/>
            <person name="Glockner F.O."/>
            <person name="Crowley S.P."/>
            <person name="O'Sullivan O."/>
            <person name="Cotter P.D."/>
            <person name="Adams C."/>
            <person name="Dobson A.D."/>
            <person name="O'Gara F."/>
        </authorList>
    </citation>
    <scope>NUCLEOTIDE SEQUENCE [LARGE SCALE GENOMIC DNA]</scope>
    <source>
        <strain evidence="7 8">Ad2</strain>
    </source>
</reference>
<dbReference type="GO" id="GO:0008113">
    <property type="term" value="F:peptide-methionine (S)-S-oxide reductase activity"/>
    <property type="evidence" value="ECO:0007669"/>
    <property type="project" value="UniProtKB-UniRule"/>
</dbReference>
<evidence type="ECO:0000256" key="4">
    <source>
        <dbReference type="HAMAP-Rule" id="MF_01401"/>
    </source>
</evidence>
<dbReference type="PANTHER" id="PTHR43774:SF1">
    <property type="entry name" value="PEPTIDE METHIONINE SULFOXIDE REDUCTASE MSRA 2"/>
    <property type="match status" value="1"/>
</dbReference>
<dbReference type="STRING" id="989403.SAMN05421798_101830"/>
<comment type="caution">
    <text evidence="7">The sequence shown here is derived from an EMBL/GenBank/DDBJ whole genome shotgun (WGS) entry which is preliminary data.</text>
</comment>
<comment type="function">
    <text evidence="4">Has an important function as a repair enzyme for proteins that have been inactivated by oxidation. Catalyzes the reversible oxidation-reduction of methionine sulfoxide in proteins to methionine.</text>
</comment>
<keyword evidence="1 4" id="KW-0560">Oxidoreductase</keyword>
<evidence type="ECO:0000313" key="8">
    <source>
        <dbReference type="Proteomes" id="UP000076577"/>
    </source>
</evidence>
<dbReference type="Gene3D" id="3.30.1060.10">
    <property type="entry name" value="Peptide methionine sulphoxide reductase MsrA"/>
    <property type="match status" value="1"/>
</dbReference>
<dbReference type="Proteomes" id="UP000076577">
    <property type="component" value="Unassembled WGS sequence"/>
</dbReference>
<proteinExistence type="inferred from homology"/>
<protein>
    <recommendedName>
        <fullName evidence="4">Peptide methionine sulfoxide reductase MsrA</fullName>
        <shortName evidence="4">Protein-methionine-S-oxide reductase</shortName>
        <ecNumber evidence="4">1.8.4.11</ecNumber>
    </recommendedName>
    <alternativeName>
        <fullName evidence="4">Peptide-methionine (S)-S-oxide reductase</fullName>
        <shortName evidence="4">Peptide Met(O) reductase</shortName>
    </alternativeName>
</protein>
<feature type="signal peptide" evidence="5">
    <location>
        <begin position="1"/>
        <end position="25"/>
    </location>
</feature>
<dbReference type="NCBIfam" id="TIGR00401">
    <property type="entry name" value="msrA"/>
    <property type="match status" value="1"/>
</dbReference>
<dbReference type="GO" id="GO:0033744">
    <property type="term" value="F:L-methionine:thioredoxin-disulfide S-oxidoreductase activity"/>
    <property type="evidence" value="ECO:0007669"/>
    <property type="project" value="RHEA"/>
</dbReference>